<gene>
    <name evidence="3" type="ORF">NDU88_003267</name>
</gene>
<sequence>MCWAAALFVLLLRRRSAGKEGWVGGVPATRRLRGPRPGHRSSSVMESASLLLGLEWGMRCSAPEYRRTRGCGLRACRGPRSRLSRSTLRLQGGLAPRVASAGHPSSPTSTQAPAIFRGRLVRLQRRRPRRVVRHLTELGS</sequence>
<evidence type="ECO:0008006" key="5">
    <source>
        <dbReference type="Google" id="ProtNLM"/>
    </source>
</evidence>
<evidence type="ECO:0000256" key="1">
    <source>
        <dbReference type="SAM" id="MobiDB-lite"/>
    </source>
</evidence>
<dbReference type="EMBL" id="JANPWB010000009">
    <property type="protein sequence ID" value="KAJ1150476.1"/>
    <property type="molecule type" value="Genomic_DNA"/>
</dbReference>
<comment type="caution">
    <text evidence="3">The sequence shown here is derived from an EMBL/GenBank/DDBJ whole genome shotgun (WGS) entry which is preliminary data.</text>
</comment>
<protein>
    <recommendedName>
        <fullName evidence="5">Secreted protein</fullName>
    </recommendedName>
</protein>
<dbReference type="Proteomes" id="UP001066276">
    <property type="component" value="Chromosome 5"/>
</dbReference>
<evidence type="ECO:0000256" key="2">
    <source>
        <dbReference type="SAM" id="SignalP"/>
    </source>
</evidence>
<feature type="compositionally biased region" description="Polar residues" evidence="1">
    <location>
        <begin position="103"/>
        <end position="112"/>
    </location>
</feature>
<evidence type="ECO:0000313" key="4">
    <source>
        <dbReference type="Proteomes" id="UP001066276"/>
    </source>
</evidence>
<keyword evidence="4" id="KW-1185">Reference proteome</keyword>
<name>A0AAV7RGB4_PLEWA</name>
<reference evidence="3" key="1">
    <citation type="journal article" date="2022" name="bioRxiv">
        <title>Sequencing and chromosome-scale assembly of the giantPleurodeles waltlgenome.</title>
        <authorList>
            <person name="Brown T."/>
            <person name="Elewa A."/>
            <person name="Iarovenko S."/>
            <person name="Subramanian E."/>
            <person name="Araus A.J."/>
            <person name="Petzold A."/>
            <person name="Susuki M."/>
            <person name="Suzuki K.-i.T."/>
            <person name="Hayashi T."/>
            <person name="Toyoda A."/>
            <person name="Oliveira C."/>
            <person name="Osipova E."/>
            <person name="Leigh N.D."/>
            <person name="Simon A."/>
            <person name="Yun M.H."/>
        </authorList>
    </citation>
    <scope>NUCLEOTIDE SEQUENCE</scope>
    <source>
        <strain evidence="3">20211129_DDA</strain>
        <tissue evidence="3">Liver</tissue>
    </source>
</reference>
<accession>A0AAV7RGB4</accession>
<dbReference type="AlphaFoldDB" id="A0AAV7RGB4"/>
<keyword evidence="2" id="KW-0732">Signal</keyword>
<proteinExistence type="predicted"/>
<feature type="signal peptide" evidence="2">
    <location>
        <begin position="1"/>
        <end position="18"/>
    </location>
</feature>
<feature type="chain" id="PRO_5043899793" description="Secreted protein" evidence="2">
    <location>
        <begin position="19"/>
        <end position="140"/>
    </location>
</feature>
<organism evidence="3 4">
    <name type="scientific">Pleurodeles waltl</name>
    <name type="common">Iberian ribbed newt</name>
    <dbReference type="NCBI Taxonomy" id="8319"/>
    <lineage>
        <taxon>Eukaryota</taxon>
        <taxon>Metazoa</taxon>
        <taxon>Chordata</taxon>
        <taxon>Craniata</taxon>
        <taxon>Vertebrata</taxon>
        <taxon>Euteleostomi</taxon>
        <taxon>Amphibia</taxon>
        <taxon>Batrachia</taxon>
        <taxon>Caudata</taxon>
        <taxon>Salamandroidea</taxon>
        <taxon>Salamandridae</taxon>
        <taxon>Pleurodelinae</taxon>
        <taxon>Pleurodeles</taxon>
    </lineage>
</organism>
<evidence type="ECO:0000313" key="3">
    <source>
        <dbReference type="EMBL" id="KAJ1150476.1"/>
    </source>
</evidence>
<feature type="region of interest" description="Disordered" evidence="1">
    <location>
        <begin position="94"/>
        <end position="114"/>
    </location>
</feature>